<dbReference type="SUPFAM" id="SSF48150">
    <property type="entry name" value="DNA-glycosylase"/>
    <property type="match status" value="1"/>
</dbReference>
<feature type="binding site" evidence="1">
    <location>
        <position position="166"/>
    </location>
    <ligand>
        <name>Zn(2+)</name>
        <dbReference type="ChEBI" id="CHEBI:29105"/>
    </ligand>
</feature>
<dbReference type="Proteomes" id="UP000321533">
    <property type="component" value="Chromosome"/>
</dbReference>
<keyword evidence="1" id="KW-0479">Metal-binding</keyword>
<dbReference type="EMBL" id="CP042435">
    <property type="protein sequence ID" value="QEC70012.1"/>
    <property type="molecule type" value="Genomic_DNA"/>
</dbReference>
<dbReference type="AlphaFoldDB" id="A0A5B8VG71"/>
<evidence type="ECO:0000313" key="2">
    <source>
        <dbReference type="EMBL" id="QEC70012.1"/>
    </source>
</evidence>
<gene>
    <name evidence="2" type="ORF">FRZ67_22920</name>
</gene>
<evidence type="ECO:0000313" key="3">
    <source>
        <dbReference type="Proteomes" id="UP000321533"/>
    </source>
</evidence>
<reference evidence="2 3" key="1">
    <citation type="journal article" date="2016" name="Int. J. Syst. Evol. Microbiol.">
        <title>Panacibacter ginsenosidivorans gen. nov., sp. nov., with ginsenoside converting activity isolated from soil of a ginseng field.</title>
        <authorList>
            <person name="Siddiqi M.Z."/>
            <person name="Muhammad Shafi S."/>
            <person name="Choi K.D."/>
            <person name="Im W.T."/>
        </authorList>
    </citation>
    <scope>NUCLEOTIDE SEQUENCE [LARGE SCALE GENOMIC DNA]</scope>
    <source>
        <strain evidence="2 3">Gsoil1550</strain>
    </source>
</reference>
<dbReference type="Pfam" id="PF03352">
    <property type="entry name" value="Adenine_glyco"/>
    <property type="match status" value="1"/>
</dbReference>
<dbReference type="GO" id="GO:0006284">
    <property type="term" value="P:base-excision repair"/>
    <property type="evidence" value="ECO:0007669"/>
    <property type="project" value="InterPro"/>
</dbReference>
<dbReference type="Gene3D" id="1.10.340.30">
    <property type="entry name" value="Hypothetical protein, domain 2"/>
    <property type="match status" value="1"/>
</dbReference>
<name>A0A5B8VG71_9BACT</name>
<dbReference type="InterPro" id="IPR005019">
    <property type="entry name" value="Adenine_glyco"/>
</dbReference>
<keyword evidence="3" id="KW-1185">Reference proteome</keyword>
<protein>
    <submittedName>
        <fullName evidence="2">DNA-3-methyladenine glycosylase I</fullName>
    </submittedName>
</protein>
<sequence>MDIPVIKTYCDYVKTLGSDNVHKLYHDNEYGFPLQSDDELFARLVLEINQAGLSWDTILKKKENFFKAYDNFEIKKVAKYSDKHIERLLNDAGIIRNRLKVHAAIENAKRILQLQKEFGSFKKWIEHHHPLIKEDWVKLFKKHFKFTGGEIVNEFLMSTGYLPGAHVETCPVYRKAAKQKPRWMEK</sequence>
<proteinExistence type="predicted"/>
<dbReference type="GO" id="GO:0008725">
    <property type="term" value="F:DNA-3-methyladenine glycosylase activity"/>
    <property type="evidence" value="ECO:0007669"/>
    <property type="project" value="InterPro"/>
</dbReference>
<dbReference type="RefSeq" id="WP_147192888.1">
    <property type="nucleotide sequence ID" value="NZ_CP042435.1"/>
</dbReference>
<organism evidence="2 3">
    <name type="scientific">Panacibacter ginsenosidivorans</name>
    <dbReference type="NCBI Taxonomy" id="1813871"/>
    <lineage>
        <taxon>Bacteria</taxon>
        <taxon>Pseudomonadati</taxon>
        <taxon>Bacteroidota</taxon>
        <taxon>Chitinophagia</taxon>
        <taxon>Chitinophagales</taxon>
        <taxon>Chitinophagaceae</taxon>
        <taxon>Panacibacter</taxon>
    </lineage>
</organism>
<dbReference type="OrthoDB" id="9807664at2"/>
<feature type="binding site" evidence="1">
    <location>
        <position position="170"/>
    </location>
    <ligand>
        <name>Zn(2+)</name>
        <dbReference type="ChEBI" id="CHEBI:29105"/>
    </ligand>
</feature>
<accession>A0A5B8VG71</accession>
<evidence type="ECO:0000256" key="1">
    <source>
        <dbReference type="PIRSR" id="PIRSR605019-1"/>
    </source>
</evidence>
<dbReference type="PANTHER" id="PTHR30037:SF4">
    <property type="entry name" value="DNA-3-METHYLADENINE GLYCOSYLASE I"/>
    <property type="match status" value="1"/>
</dbReference>
<dbReference type="InterPro" id="IPR052891">
    <property type="entry name" value="DNA-3mA_glycosylase"/>
</dbReference>
<dbReference type="KEGG" id="pgin:FRZ67_22920"/>
<feature type="binding site" evidence="1">
    <location>
        <position position="26"/>
    </location>
    <ligand>
        <name>Zn(2+)</name>
        <dbReference type="ChEBI" id="CHEBI:29105"/>
    </ligand>
</feature>
<feature type="binding site" evidence="1">
    <location>
        <position position="10"/>
    </location>
    <ligand>
        <name>Zn(2+)</name>
        <dbReference type="ChEBI" id="CHEBI:29105"/>
    </ligand>
</feature>
<dbReference type="GO" id="GO:0046872">
    <property type="term" value="F:metal ion binding"/>
    <property type="evidence" value="ECO:0007669"/>
    <property type="project" value="UniProtKB-KW"/>
</dbReference>
<dbReference type="PANTHER" id="PTHR30037">
    <property type="entry name" value="DNA-3-METHYLADENINE GLYCOSYLASE 1"/>
    <property type="match status" value="1"/>
</dbReference>
<keyword evidence="1" id="KW-0862">Zinc</keyword>
<dbReference type="InterPro" id="IPR011257">
    <property type="entry name" value="DNA_glycosylase"/>
</dbReference>